<comment type="caution">
    <text evidence="1">The sequence shown here is derived from an EMBL/GenBank/DDBJ whole genome shotgun (WGS) entry which is preliminary data.</text>
</comment>
<gene>
    <name evidence="1" type="ORF">NCS57_00213200</name>
</gene>
<proteinExistence type="predicted"/>
<dbReference type="Proteomes" id="UP001065298">
    <property type="component" value="Chromosome 2"/>
</dbReference>
<evidence type="ECO:0000313" key="1">
    <source>
        <dbReference type="EMBL" id="KAI8679352.1"/>
    </source>
</evidence>
<keyword evidence="2" id="KW-1185">Reference proteome</keyword>
<dbReference type="EMBL" id="CM046504">
    <property type="protein sequence ID" value="KAI8679352.1"/>
    <property type="molecule type" value="Genomic_DNA"/>
</dbReference>
<evidence type="ECO:0000313" key="2">
    <source>
        <dbReference type="Proteomes" id="UP001065298"/>
    </source>
</evidence>
<protein>
    <submittedName>
        <fullName evidence="1">Uncharacterized protein</fullName>
    </submittedName>
</protein>
<sequence>MGPNPSSHPLIDNLFNTILDSCINAHQRLTPDEQSRRLRNESERLFLWGDGVSAANGQLDKALPTSSELYQTVLSALYELGKVTDVDLAQVIPTSQPANPAADTRELRLLLEEAGAVLGAPNATEDSESLSDEENGPYSLEDVLDDMTTYIDYLMDLSSPLENIIVYPESIRPESTSIEPAIVEFNEMKPTRTRPPPSYSSINSYRTYVGVGMHRGLPHFQATTTLFEGTPRERVVHLGPWEVQSESNERRVIWQGVNQNEILEHYLPSNEPSDLHPHTLHNRHRPYNEPADMERYLTFREPHRIRYINDEGVCIHDEFINVKYEFSSVESSMQFQEDLRRKDLVDFYDTDVVWTSIHGRTDSFGNVRGVATLQRLKLWRDRLTGLYSLSIYQNKVDRQYRDYILEDFQPGIRYIDDRAKELRLEALRQDGDNGRQPVTVNPLRLRRRGSEASESRLQRRSTDSIRYLAIKFSERTAYRRFIETWETFQNPDSLPNQLQLPLRGAMPTYLTQEQPQRGTMNLSPGPSNLTEATESSGRQE</sequence>
<name>A0ACC0R7I0_9HYPO</name>
<organism evidence="1 2">
    <name type="scientific">Fusarium keratoplasticum</name>
    <dbReference type="NCBI Taxonomy" id="1328300"/>
    <lineage>
        <taxon>Eukaryota</taxon>
        <taxon>Fungi</taxon>
        <taxon>Dikarya</taxon>
        <taxon>Ascomycota</taxon>
        <taxon>Pezizomycotina</taxon>
        <taxon>Sordariomycetes</taxon>
        <taxon>Hypocreomycetidae</taxon>
        <taxon>Hypocreales</taxon>
        <taxon>Nectriaceae</taxon>
        <taxon>Fusarium</taxon>
        <taxon>Fusarium solani species complex</taxon>
    </lineage>
</organism>
<accession>A0ACC0R7I0</accession>
<reference evidence="1" key="1">
    <citation type="submission" date="2022-06" db="EMBL/GenBank/DDBJ databases">
        <title>Fusarium solani species complex genomes reveal bases of compartmentalisation and animal pathogenesis.</title>
        <authorList>
            <person name="Tsai I.J."/>
        </authorList>
    </citation>
    <scope>NUCLEOTIDE SEQUENCE</scope>
    <source>
        <strain evidence="1">Fu6.1</strain>
    </source>
</reference>